<name>A0AAW1IBY0_POPJA</name>
<organism evidence="2 3">
    <name type="scientific">Popillia japonica</name>
    <name type="common">Japanese beetle</name>
    <dbReference type="NCBI Taxonomy" id="7064"/>
    <lineage>
        <taxon>Eukaryota</taxon>
        <taxon>Metazoa</taxon>
        <taxon>Ecdysozoa</taxon>
        <taxon>Arthropoda</taxon>
        <taxon>Hexapoda</taxon>
        <taxon>Insecta</taxon>
        <taxon>Pterygota</taxon>
        <taxon>Neoptera</taxon>
        <taxon>Endopterygota</taxon>
        <taxon>Coleoptera</taxon>
        <taxon>Polyphaga</taxon>
        <taxon>Scarabaeiformia</taxon>
        <taxon>Scarabaeidae</taxon>
        <taxon>Rutelinae</taxon>
        <taxon>Popillia</taxon>
    </lineage>
</organism>
<keyword evidence="3" id="KW-1185">Reference proteome</keyword>
<reference evidence="2 3" key="1">
    <citation type="journal article" date="2024" name="BMC Genomics">
        <title>De novo assembly and annotation of Popillia japonica's genome with initial clues to its potential as an invasive pest.</title>
        <authorList>
            <person name="Cucini C."/>
            <person name="Boschi S."/>
            <person name="Funari R."/>
            <person name="Cardaioli E."/>
            <person name="Iannotti N."/>
            <person name="Marturano G."/>
            <person name="Paoli F."/>
            <person name="Bruttini M."/>
            <person name="Carapelli A."/>
            <person name="Frati F."/>
            <person name="Nardi F."/>
        </authorList>
    </citation>
    <scope>NUCLEOTIDE SEQUENCE [LARGE SCALE GENOMIC DNA]</scope>
    <source>
        <strain evidence="2">DMR45628</strain>
    </source>
</reference>
<feature type="compositionally biased region" description="Basic residues" evidence="1">
    <location>
        <begin position="206"/>
        <end position="219"/>
    </location>
</feature>
<evidence type="ECO:0000313" key="2">
    <source>
        <dbReference type="EMBL" id="KAK9687126.1"/>
    </source>
</evidence>
<accession>A0AAW1IBY0</accession>
<gene>
    <name evidence="2" type="ORF">QE152_g36696</name>
</gene>
<evidence type="ECO:0000313" key="3">
    <source>
        <dbReference type="Proteomes" id="UP001458880"/>
    </source>
</evidence>
<dbReference type="AlphaFoldDB" id="A0AAW1IBY0"/>
<dbReference type="EMBL" id="JASPKY010000660">
    <property type="protein sequence ID" value="KAK9687126.1"/>
    <property type="molecule type" value="Genomic_DNA"/>
</dbReference>
<comment type="caution">
    <text evidence="2">The sequence shown here is derived from an EMBL/GenBank/DDBJ whole genome shotgun (WGS) entry which is preliminary data.</text>
</comment>
<proteinExistence type="predicted"/>
<protein>
    <submittedName>
        <fullName evidence="2">Uncharacterized protein</fullName>
    </submittedName>
</protein>
<evidence type="ECO:0000256" key="1">
    <source>
        <dbReference type="SAM" id="MobiDB-lite"/>
    </source>
</evidence>
<sequence>MGNKGTGEPSQDFEYFEVLNQFLSKKHNIQPVAIVSLIQGQTNEHATHVKNLKLVESARTHNVYIIVLPPHTTLFCSNNRTGKLGPYSEDKWKHGVIIKNVSAVTYLVEVEGKIMHKHANNLRAIRNPEKDDEGKVTSELPTYIPPLPDIASNVIDTHMAHDSNTEVAKDVVVCNSPKEVSDRVEKPFESNAQILESNEAVENVRRSGRTRKSPQRLDL</sequence>
<feature type="region of interest" description="Disordered" evidence="1">
    <location>
        <begin position="199"/>
        <end position="219"/>
    </location>
</feature>
<dbReference type="Proteomes" id="UP001458880">
    <property type="component" value="Unassembled WGS sequence"/>
</dbReference>